<name>A0A4Y8L2C8_9BACT</name>
<dbReference type="EMBL" id="SOML01000005">
    <property type="protein sequence ID" value="TFD96431.1"/>
    <property type="molecule type" value="Genomic_DNA"/>
</dbReference>
<dbReference type="RefSeq" id="WP_134436302.1">
    <property type="nucleotide sequence ID" value="NZ_SOML01000005.1"/>
</dbReference>
<keyword evidence="2" id="KW-1185">Reference proteome</keyword>
<protein>
    <submittedName>
        <fullName evidence="1">Uncharacterized protein</fullName>
    </submittedName>
</protein>
<dbReference type="AlphaFoldDB" id="A0A4Y8L2C8"/>
<organism evidence="1 2">
    <name type="scientific">Dysgonomonas capnocytophagoides</name>
    <dbReference type="NCBI Taxonomy" id="45254"/>
    <lineage>
        <taxon>Bacteria</taxon>
        <taxon>Pseudomonadati</taxon>
        <taxon>Bacteroidota</taxon>
        <taxon>Bacteroidia</taxon>
        <taxon>Bacteroidales</taxon>
        <taxon>Dysgonomonadaceae</taxon>
        <taxon>Dysgonomonas</taxon>
    </lineage>
</organism>
<evidence type="ECO:0000313" key="2">
    <source>
        <dbReference type="Proteomes" id="UP000297861"/>
    </source>
</evidence>
<accession>A0A4Y8L2C8</accession>
<reference evidence="1 2" key="1">
    <citation type="submission" date="2019-03" db="EMBL/GenBank/DDBJ databases">
        <title>San Antonio Military Medical Center submission to MRSN (WRAIR), pending publication.</title>
        <authorList>
            <person name="Blyth D.M."/>
            <person name="Mccarthy S.L."/>
            <person name="Schall S.E."/>
            <person name="Stam J.A."/>
            <person name="Ong A.C."/>
            <person name="Mcgann P.T."/>
        </authorList>
    </citation>
    <scope>NUCLEOTIDE SEQUENCE [LARGE SCALE GENOMIC DNA]</scope>
    <source>
        <strain evidence="1 2">MRSN571793</strain>
    </source>
</reference>
<dbReference type="Proteomes" id="UP000297861">
    <property type="component" value="Unassembled WGS sequence"/>
</dbReference>
<proteinExistence type="predicted"/>
<comment type="caution">
    <text evidence="1">The sequence shown here is derived from an EMBL/GenBank/DDBJ whole genome shotgun (WGS) entry which is preliminary data.</text>
</comment>
<evidence type="ECO:0000313" key="1">
    <source>
        <dbReference type="EMBL" id="TFD96431.1"/>
    </source>
</evidence>
<sequence>MYYSQAIDDYNVSIFRLFILRTLDGFDGYKQEIQVVISEAKSLLNEEKTVYEINRELFSLILYLKNKDTGFLRNLNIDNVQKEDYKELLKIIEKQESESSLQCMYNY</sequence>
<gene>
    <name evidence="1" type="ORF">E2605_09705</name>
</gene>